<evidence type="ECO:0000256" key="6">
    <source>
        <dbReference type="ARBA" id="ARBA00037672"/>
    </source>
</evidence>
<evidence type="ECO:0000256" key="3">
    <source>
        <dbReference type="ARBA" id="ARBA00022794"/>
    </source>
</evidence>
<keyword evidence="10" id="KW-1185">Reference proteome</keyword>
<dbReference type="PROSITE" id="PS51381">
    <property type="entry name" value="C2_B9"/>
    <property type="match status" value="1"/>
</dbReference>
<evidence type="ECO:0000313" key="10">
    <source>
        <dbReference type="Proteomes" id="UP001066276"/>
    </source>
</evidence>
<evidence type="ECO:0000256" key="7">
    <source>
        <dbReference type="ARBA" id="ARBA00038411"/>
    </source>
</evidence>
<dbReference type="PANTHER" id="PTHR12968">
    <property type="entry name" value="B9 DOMAIN-CONTAINING"/>
    <property type="match status" value="1"/>
</dbReference>
<proteinExistence type="inferred from homology"/>
<dbReference type="Proteomes" id="UP001066276">
    <property type="component" value="Chromosome 9"/>
</dbReference>
<dbReference type="PANTHER" id="PTHR12968:SF2">
    <property type="entry name" value="B9 DOMAIN-CONTAINING PROTEIN 2"/>
    <property type="match status" value="1"/>
</dbReference>
<evidence type="ECO:0000256" key="4">
    <source>
        <dbReference type="ARBA" id="ARBA00023212"/>
    </source>
</evidence>
<evidence type="ECO:0000313" key="9">
    <source>
        <dbReference type="EMBL" id="KAJ1107437.1"/>
    </source>
</evidence>
<name>A0AAV7MW19_PLEWA</name>
<keyword evidence="5" id="KW-0966">Cell projection</keyword>
<protein>
    <recommendedName>
        <fullName evidence="8">B9 domain-containing protein 2</fullName>
    </recommendedName>
</protein>
<gene>
    <name evidence="9" type="ORF">NDU88_004827</name>
</gene>
<comment type="similarity">
    <text evidence="7">Belongs to the B9D family.</text>
</comment>
<evidence type="ECO:0000256" key="8">
    <source>
        <dbReference type="ARBA" id="ARBA00039272"/>
    </source>
</evidence>
<comment type="subcellular location">
    <subcellularLocation>
        <location evidence="1">Cytoplasm</location>
        <location evidence="1">Cytoskeleton</location>
        <location evidence="1">Cilium basal body</location>
    </subcellularLocation>
</comment>
<dbReference type="GO" id="GO:0060271">
    <property type="term" value="P:cilium assembly"/>
    <property type="evidence" value="ECO:0007669"/>
    <property type="project" value="TreeGrafter"/>
</dbReference>
<keyword evidence="3" id="KW-0970">Cilium biogenesis/degradation</keyword>
<dbReference type="EMBL" id="JANPWB010000013">
    <property type="protein sequence ID" value="KAJ1107437.1"/>
    <property type="molecule type" value="Genomic_DNA"/>
</dbReference>
<comment type="function">
    <text evidence="6">Component of the tectonic-like complex, a complex localized at the transition zone of primary cilia and acting as a barrier that prevents diffusion of transmembrane proteins between the cilia and plasma membranes.</text>
</comment>
<evidence type="ECO:0000256" key="2">
    <source>
        <dbReference type="ARBA" id="ARBA00022490"/>
    </source>
</evidence>
<dbReference type="InterPro" id="IPR010796">
    <property type="entry name" value="C2_B9-type_dom"/>
</dbReference>
<accession>A0AAV7MW19</accession>
<sequence>MVRCFGKMAEVHIIGQIVGASGFPQHSLFCKWGIHTGGAWKLLSGMGEGQTQVDNPQNQEMAFWSHPIDIHYATKGLQGWPKLHLQVWHQDSFGRNELYGYGFCHVPSSPGCHDLECVTWRPLGSWQEQISQLFVGGGPQLKTSDLIYSGADRFRLQTIAMGKVHLQLGVILRNFDRYGVEC</sequence>
<organism evidence="9 10">
    <name type="scientific">Pleurodeles waltl</name>
    <name type="common">Iberian ribbed newt</name>
    <dbReference type="NCBI Taxonomy" id="8319"/>
    <lineage>
        <taxon>Eukaryota</taxon>
        <taxon>Metazoa</taxon>
        <taxon>Chordata</taxon>
        <taxon>Craniata</taxon>
        <taxon>Vertebrata</taxon>
        <taxon>Euteleostomi</taxon>
        <taxon>Amphibia</taxon>
        <taxon>Batrachia</taxon>
        <taxon>Caudata</taxon>
        <taxon>Salamandroidea</taxon>
        <taxon>Salamandridae</taxon>
        <taxon>Pleurodelinae</taxon>
        <taxon>Pleurodeles</taxon>
    </lineage>
</organism>
<reference evidence="9" key="1">
    <citation type="journal article" date="2022" name="bioRxiv">
        <title>Sequencing and chromosome-scale assembly of the giantPleurodeles waltlgenome.</title>
        <authorList>
            <person name="Brown T."/>
            <person name="Elewa A."/>
            <person name="Iarovenko S."/>
            <person name="Subramanian E."/>
            <person name="Araus A.J."/>
            <person name="Petzold A."/>
            <person name="Susuki M."/>
            <person name="Suzuki K.-i.T."/>
            <person name="Hayashi T."/>
            <person name="Toyoda A."/>
            <person name="Oliveira C."/>
            <person name="Osipova E."/>
            <person name="Leigh N.D."/>
            <person name="Simon A."/>
            <person name="Yun M.H."/>
        </authorList>
    </citation>
    <scope>NUCLEOTIDE SEQUENCE</scope>
    <source>
        <strain evidence="9">20211129_DDA</strain>
        <tissue evidence="9">Liver</tissue>
    </source>
</reference>
<comment type="caution">
    <text evidence="9">The sequence shown here is derived from an EMBL/GenBank/DDBJ whole genome shotgun (WGS) entry which is preliminary data.</text>
</comment>
<dbReference type="AlphaFoldDB" id="A0AAV7MW19"/>
<keyword evidence="2" id="KW-0963">Cytoplasm</keyword>
<evidence type="ECO:0000256" key="1">
    <source>
        <dbReference type="ARBA" id="ARBA00004120"/>
    </source>
</evidence>
<dbReference type="GO" id="GO:0036038">
    <property type="term" value="C:MKS complex"/>
    <property type="evidence" value="ECO:0007669"/>
    <property type="project" value="TreeGrafter"/>
</dbReference>
<dbReference type="Pfam" id="PF07162">
    <property type="entry name" value="B9-C2"/>
    <property type="match status" value="1"/>
</dbReference>
<keyword evidence="4" id="KW-0206">Cytoskeleton</keyword>
<evidence type="ECO:0000256" key="5">
    <source>
        <dbReference type="ARBA" id="ARBA00023273"/>
    </source>
</evidence>